<dbReference type="PANTHER" id="PTHR43553:SF27">
    <property type="entry name" value="ENERGY-COUPLING FACTOR TRANSPORTER ATP-BINDING PROTEIN ECFA2"/>
    <property type="match status" value="1"/>
</dbReference>
<keyword evidence="3 8" id="KW-1003">Cell membrane</keyword>
<dbReference type="NCBIfam" id="TIGR04521">
    <property type="entry name" value="ECF_ATPase_2"/>
    <property type="match status" value="1"/>
</dbReference>
<dbReference type="SMART" id="SM00382">
    <property type="entry name" value="AAA"/>
    <property type="match status" value="1"/>
</dbReference>
<evidence type="ECO:0000256" key="4">
    <source>
        <dbReference type="ARBA" id="ARBA00022741"/>
    </source>
</evidence>
<gene>
    <name evidence="10" type="ORF">MOO47_01940</name>
</gene>
<reference evidence="10 11" key="1">
    <citation type="journal article" date="2022" name="Int. J. Syst. Evol. Microbiol.">
        <title>Apilactobacillus apisilvae sp. nov., Nicolia spurrieriana gen. nov. sp. nov., Bombilactobacillus folatiphilus sp. nov. and Bombilactobacillus thymidiniphilus sp. nov., four new lactic acid bacterial isolates from stingless bees Tetragonula carbonaria and Austroplebeia australis.</title>
        <authorList>
            <person name="Oliphant S.A."/>
            <person name="Watson-Haigh N.S."/>
            <person name="Sumby K.M."/>
            <person name="Gardner J."/>
            <person name="Groom S."/>
            <person name="Jiranek V."/>
        </authorList>
    </citation>
    <scope>NUCLEOTIDE SEQUENCE [LARGE SCALE GENOMIC DNA]</scope>
    <source>
        <strain evidence="10 11">SG4_A1</strain>
    </source>
</reference>
<evidence type="ECO:0000256" key="8">
    <source>
        <dbReference type="RuleBase" id="RU365104"/>
    </source>
</evidence>
<evidence type="ECO:0000256" key="1">
    <source>
        <dbReference type="ARBA" id="ARBA00004202"/>
    </source>
</evidence>
<dbReference type="InterPro" id="IPR015856">
    <property type="entry name" value="ABC_transpr_CbiO/EcfA_su"/>
</dbReference>
<dbReference type="Gene3D" id="3.40.50.300">
    <property type="entry name" value="P-loop containing nucleotide triphosphate hydrolases"/>
    <property type="match status" value="1"/>
</dbReference>
<keyword evidence="5 8" id="KW-0067">ATP-binding</keyword>
<keyword evidence="2 8" id="KW-0813">Transport</keyword>
<sequence>MAIIFQNVTHVYQADGPLAYTGLKDISFQIRDGSYTAIIGRTGSGKSTLVQHINALLKPTAGKITVSDHIITPETKNKHLKPLRKKVGVVFQFPEQQLFADTVIKDISFGPKNFGMAEKDAEQLALTMLKKVNLSSELAQKSPFELSGGQMRRVAIAGVLASQPDILILDEPTAGLDPKGHQELMELFAQLNRQGTTIILISHQMEDVAQYSNQVLVMEKARLIRDDTPQAIFTDKTFLQEHQLLQPESTKFARLLADRGFKFARLPITTADLVNQIVKELGS</sequence>
<evidence type="ECO:0000256" key="3">
    <source>
        <dbReference type="ARBA" id="ARBA00022475"/>
    </source>
</evidence>
<keyword evidence="7 8" id="KW-0472">Membrane</keyword>
<dbReference type="Pfam" id="PF00005">
    <property type="entry name" value="ABC_tran"/>
    <property type="match status" value="1"/>
</dbReference>
<dbReference type="InterPro" id="IPR027417">
    <property type="entry name" value="P-loop_NTPase"/>
</dbReference>
<evidence type="ECO:0000256" key="5">
    <source>
        <dbReference type="ARBA" id="ARBA00022840"/>
    </source>
</evidence>
<protein>
    <recommendedName>
        <fullName evidence="8">Energy-coupling factor transporter ATP-binding protein EcfA2</fullName>
        <ecNumber evidence="8">7.-.-.-</ecNumber>
    </recommendedName>
</protein>
<dbReference type="EC" id="7.-.-.-" evidence="8"/>
<dbReference type="RefSeq" id="WP_249513157.1">
    <property type="nucleotide sequence ID" value="NZ_CP093365.1"/>
</dbReference>
<evidence type="ECO:0000313" key="10">
    <source>
        <dbReference type="EMBL" id="UQS83972.1"/>
    </source>
</evidence>
<evidence type="ECO:0000256" key="2">
    <source>
        <dbReference type="ARBA" id="ARBA00022448"/>
    </source>
</evidence>
<feature type="domain" description="ABC transporter" evidence="9">
    <location>
        <begin position="3"/>
        <end position="245"/>
    </location>
</feature>
<dbReference type="CDD" id="cd03225">
    <property type="entry name" value="ABC_cobalt_CbiO_domain1"/>
    <property type="match status" value="1"/>
</dbReference>
<comment type="similarity">
    <text evidence="8">Belongs to the ABC transporter superfamily. Energy-coupling factor EcfA family.</text>
</comment>
<comment type="subunit">
    <text evidence="8">Forms a stable energy-coupling factor (ECF) transporter complex composed of 2 membrane-embedded substrate-binding proteins (S component), 2 ATP-binding proteins (A component) and 2 transmembrane proteins (T component).</text>
</comment>
<evidence type="ECO:0000256" key="6">
    <source>
        <dbReference type="ARBA" id="ARBA00022967"/>
    </source>
</evidence>
<dbReference type="PROSITE" id="PS50893">
    <property type="entry name" value="ABC_TRANSPORTER_2"/>
    <property type="match status" value="1"/>
</dbReference>
<evidence type="ECO:0000313" key="11">
    <source>
        <dbReference type="Proteomes" id="UP000831947"/>
    </source>
</evidence>
<dbReference type="Proteomes" id="UP000831947">
    <property type="component" value="Chromosome"/>
</dbReference>
<proteinExistence type="inferred from homology"/>
<evidence type="ECO:0000256" key="7">
    <source>
        <dbReference type="ARBA" id="ARBA00023136"/>
    </source>
</evidence>
<keyword evidence="11" id="KW-1185">Reference proteome</keyword>
<dbReference type="InterPro" id="IPR017871">
    <property type="entry name" value="ABC_transporter-like_CS"/>
</dbReference>
<dbReference type="InterPro" id="IPR003593">
    <property type="entry name" value="AAA+_ATPase"/>
</dbReference>
<name>A0ABY4PEA1_9LACO</name>
<dbReference type="InterPro" id="IPR030946">
    <property type="entry name" value="EcfA2"/>
</dbReference>
<dbReference type="EMBL" id="CP093365">
    <property type="protein sequence ID" value="UQS83972.1"/>
    <property type="molecule type" value="Genomic_DNA"/>
</dbReference>
<comment type="function">
    <text evidence="8">ATP-binding (A) component of a common energy-coupling factor (ECF) ABC-transporter complex.</text>
</comment>
<keyword evidence="4 8" id="KW-0547">Nucleotide-binding</keyword>
<dbReference type="SUPFAM" id="SSF52540">
    <property type="entry name" value="P-loop containing nucleoside triphosphate hydrolases"/>
    <property type="match status" value="1"/>
</dbReference>
<accession>A0ABY4PEA1</accession>
<evidence type="ECO:0000259" key="9">
    <source>
        <dbReference type="PROSITE" id="PS50893"/>
    </source>
</evidence>
<dbReference type="PROSITE" id="PS00211">
    <property type="entry name" value="ABC_TRANSPORTER_1"/>
    <property type="match status" value="1"/>
</dbReference>
<keyword evidence="6" id="KW-1278">Translocase</keyword>
<dbReference type="InterPro" id="IPR003439">
    <property type="entry name" value="ABC_transporter-like_ATP-bd"/>
</dbReference>
<organism evidence="10 11">
    <name type="scientific">Bombilactobacillus thymidiniphilus</name>
    <dbReference type="NCBI Taxonomy" id="2923363"/>
    <lineage>
        <taxon>Bacteria</taxon>
        <taxon>Bacillati</taxon>
        <taxon>Bacillota</taxon>
        <taxon>Bacilli</taxon>
        <taxon>Lactobacillales</taxon>
        <taxon>Lactobacillaceae</taxon>
        <taxon>Bombilactobacillus</taxon>
    </lineage>
</organism>
<dbReference type="PANTHER" id="PTHR43553">
    <property type="entry name" value="HEAVY METAL TRANSPORTER"/>
    <property type="match status" value="1"/>
</dbReference>
<dbReference type="InterPro" id="IPR050095">
    <property type="entry name" value="ECF_ABC_transporter_ATP-bd"/>
</dbReference>
<comment type="subcellular location">
    <subcellularLocation>
        <location evidence="1 8">Cell membrane</location>
        <topology evidence="1 8">Peripheral membrane protein</topology>
    </subcellularLocation>
</comment>